<organism evidence="3 4">
    <name type="scientific">Leucobacter albus</name>
    <dbReference type="NCBI Taxonomy" id="272210"/>
    <lineage>
        <taxon>Bacteria</taxon>
        <taxon>Bacillati</taxon>
        <taxon>Actinomycetota</taxon>
        <taxon>Actinomycetes</taxon>
        <taxon>Micrococcales</taxon>
        <taxon>Microbacteriaceae</taxon>
        <taxon>Leucobacter</taxon>
    </lineage>
</organism>
<keyword evidence="4" id="KW-1185">Reference proteome</keyword>
<dbReference type="RefSeq" id="WP_343957059.1">
    <property type="nucleotide sequence ID" value="NZ_BAAAKZ010000001.1"/>
</dbReference>
<evidence type="ECO:0000259" key="1">
    <source>
        <dbReference type="Pfam" id="PF08348"/>
    </source>
</evidence>
<dbReference type="Pfam" id="PF08348">
    <property type="entry name" value="PAS_6"/>
    <property type="match status" value="1"/>
</dbReference>
<sequence>MAPIPNVENSPEVEGILNSYALIIDGIQKTIGDHCEVVLHDYRNKDHSVVAVAGSITGRETGSPMSLIGLNMLRQGDAAENDLNYITRLPDGRVLKSSTLLLRTSAGNVIGALCMNIDITELRNVGRLIDQLTGVSDEREAPQTTFSPDPDAVIDSALAEAEAVLGHPLTRLTTAERTEVFRLLEQSGVIQLKRSVPVIAERLGLSRATVYNYLVRIRNEDGEK</sequence>
<feature type="domain" description="Transcriptional regulator DauR-like HTH" evidence="2">
    <location>
        <begin position="154"/>
        <end position="214"/>
    </location>
</feature>
<name>A0ABW3TKB0_9MICO</name>
<feature type="domain" description="YheO-like" evidence="1">
    <location>
        <begin position="17"/>
        <end position="125"/>
    </location>
</feature>
<dbReference type="Proteomes" id="UP001597181">
    <property type="component" value="Unassembled WGS sequence"/>
</dbReference>
<gene>
    <name evidence="3" type="ORF">ACFQ3U_04400</name>
</gene>
<comment type="caution">
    <text evidence="3">The sequence shown here is derived from an EMBL/GenBank/DDBJ whole genome shotgun (WGS) entry which is preliminary data.</text>
</comment>
<reference evidence="4" key="1">
    <citation type="journal article" date="2019" name="Int. J. Syst. Evol. Microbiol.">
        <title>The Global Catalogue of Microorganisms (GCM) 10K type strain sequencing project: providing services to taxonomists for standard genome sequencing and annotation.</title>
        <authorList>
            <consortium name="The Broad Institute Genomics Platform"/>
            <consortium name="The Broad Institute Genome Sequencing Center for Infectious Disease"/>
            <person name="Wu L."/>
            <person name="Ma J."/>
        </authorList>
    </citation>
    <scope>NUCLEOTIDE SEQUENCE [LARGE SCALE GENOMIC DNA]</scope>
    <source>
        <strain evidence="4">CCUG 50213</strain>
    </source>
</reference>
<dbReference type="PANTHER" id="PTHR35568:SF1">
    <property type="entry name" value="TRANSCRIPTIONAL REGULATOR DAUR"/>
    <property type="match status" value="1"/>
</dbReference>
<dbReference type="Pfam" id="PF13309">
    <property type="entry name" value="HTH_22"/>
    <property type="match status" value="1"/>
</dbReference>
<dbReference type="InterPro" id="IPR039446">
    <property type="entry name" value="DauR-like"/>
</dbReference>
<dbReference type="InterPro" id="IPR039445">
    <property type="entry name" value="DauR-like_HTH"/>
</dbReference>
<evidence type="ECO:0000313" key="3">
    <source>
        <dbReference type="EMBL" id="MFD1201131.1"/>
    </source>
</evidence>
<dbReference type="EMBL" id="JBHTLY010000002">
    <property type="protein sequence ID" value="MFD1201131.1"/>
    <property type="molecule type" value="Genomic_DNA"/>
</dbReference>
<dbReference type="InterPro" id="IPR013559">
    <property type="entry name" value="YheO"/>
</dbReference>
<accession>A0ABW3TKB0</accession>
<evidence type="ECO:0000313" key="4">
    <source>
        <dbReference type="Proteomes" id="UP001597181"/>
    </source>
</evidence>
<proteinExistence type="predicted"/>
<protein>
    <submittedName>
        <fullName evidence="3">Transcriptional regulator</fullName>
    </submittedName>
</protein>
<dbReference type="PANTHER" id="PTHR35568">
    <property type="entry name" value="TRANSCRIPTIONAL REGULATOR DAUR"/>
    <property type="match status" value="1"/>
</dbReference>
<evidence type="ECO:0000259" key="2">
    <source>
        <dbReference type="Pfam" id="PF13309"/>
    </source>
</evidence>